<feature type="domain" description="F-box" evidence="2">
    <location>
        <begin position="9"/>
        <end position="57"/>
    </location>
</feature>
<dbReference type="Proteomes" id="UP001313282">
    <property type="component" value="Unassembled WGS sequence"/>
</dbReference>
<evidence type="ECO:0000259" key="2">
    <source>
        <dbReference type="PROSITE" id="PS50181"/>
    </source>
</evidence>
<evidence type="ECO:0000313" key="4">
    <source>
        <dbReference type="Proteomes" id="UP001313282"/>
    </source>
</evidence>
<dbReference type="SUPFAM" id="SSF81383">
    <property type="entry name" value="F-box domain"/>
    <property type="match status" value="1"/>
</dbReference>
<accession>A0AAN8N5F4</accession>
<organism evidence="3 4">
    <name type="scientific">Orbilia javanica</name>
    <dbReference type="NCBI Taxonomy" id="47235"/>
    <lineage>
        <taxon>Eukaryota</taxon>
        <taxon>Fungi</taxon>
        <taxon>Dikarya</taxon>
        <taxon>Ascomycota</taxon>
        <taxon>Pezizomycotina</taxon>
        <taxon>Orbiliomycetes</taxon>
        <taxon>Orbiliales</taxon>
        <taxon>Orbiliaceae</taxon>
        <taxon>Orbilia</taxon>
    </lineage>
</organism>
<dbReference type="PROSITE" id="PS50181">
    <property type="entry name" value="FBOX"/>
    <property type="match status" value="1"/>
</dbReference>
<proteinExistence type="predicted"/>
<comment type="caution">
    <text evidence="3">The sequence shown here is derived from an EMBL/GenBank/DDBJ whole genome shotgun (WGS) entry which is preliminary data.</text>
</comment>
<reference evidence="3 4" key="1">
    <citation type="submission" date="2019-10" db="EMBL/GenBank/DDBJ databases">
        <authorList>
            <person name="Palmer J.M."/>
        </authorList>
    </citation>
    <scope>NUCLEOTIDE SEQUENCE [LARGE SCALE GENOMIC DNA]</scope>
    <source>
        <strain evidence="3 4">TWF718</strain>
    </source>
</reference>
<dbReference type="InterPro" id="IPR001810">
    <property type="entry name" value="F-box_dom"/>
</dbReference>
<dbReference type="InterPro" id="IPR036047">
    <property type="entry name" value="F-box-like_dom_sf"/>
</dbReference>
<sequence length="378" mass="43550">MPLPKSPQISTLDHLPLEILLQILQNLSIPSLYILLRLYRRSRITFSTYHSQIVTKILSTTLSDPNFLKYFPYTHNGIPYPVSSTPLRTSHVEAYTHLRYAKSLLLLEETIDDLAVHICEITAVKVFEEIAPRHIMLLNYSAELPYEDALSFTVYRTIIANTQALFYTSNLQNLHTFSRSSPFHPPIRPPIPEYAEGIARRLLPPEILPKDTPSDEIILQLSNIDSLETPLVRETHRHLRRLILKTLTLHLKRHKIFNEVCIITSWEYMHDAVSIRDGLLFHLGVHPELLLKVLLQCNIEDENERRRKLSKSRPETRGKKERKAHSAIAMELGKVYENVCEVTHKTLGEIKKNLNGRKPMLTDVEDVANCDGGVIVRR</sequence>
<keyword evidence="4" id="KW-1185">Reference proteome</keyword>
<gene>
    <name evidence="3" type="ORF">TWF718_008500</name>
</gene>
<evidence type="ECO:0000256" key="1">
    <source>
        <dbReference type="SAM" id="MobiDB-lite"/>
    </source>
</evidence>
<dbReference type="EMBL" id="JAVHNR010000005">
    <property type="protein sequence ID" value="KAK6343127.1"/>
    <property type="molecule type" value="Genomic_DNA"/>
</dbReference>
<protein>
    <recommendedName>
        <fullName evidence="2">F-box domain-containing protein</fullName>
    </recommendedName>
</protein>
<dbReference type="AlphaFoldDB" id="A0AAN8N5F4"/>
<evidence type="ECO:0000313" key="3">
    <source>
        <dbReference type="EMBL" id="KAK6343127.1"/>
    </source>
</evidence>
<name>A0AAN8N5F4_9PEZI</name>
<feature type="region of interest" description="Disordered" evidence="1">
    <location>
        <begin position="305"/>
        <end position="324"/>
    </location>
</feature>